<comment type="caution">
    <text evidence="2">The sequence shown here is derived from an EMBL/GenBank/DDBJ whole genome shotgun (WGS) entry which is preliminary data.</text>
</comment>
<feature type="region of interest" description="Disordered" evidence="1">
    <location>
        <begin position="310"/>
        <end position="346"/>
    </location>
</feature>
<evidence type="ECO:0000256" key="1">
    <source>
        <dbReference type="SAM" id="MobiDB-lite"/>
    </source>
</evidence>
<reference evidence="2 3" key="1">
    <citation type="submission" date="2018-08" db="EMBL/GenBank/DDBJ databases">
        <title>Sequencing the genomes of 1000 actinobacteria strains.</title>
        <authorList>
            <person name="Klenk H.-P."/>
        </authorList>
    </citation>
    <scope>NUCLEOTIDE SEQUENCE [LARGE SCALE GENOMIC DNA]</scope>
    <source>
        <strain evidence="2 3">DSM 43927</strain>
    </source>
</reference>
<feature type="region of interest" description="Disordered" evidence="1">
    <location>
        <begin position="85"/>
        <end position="146"/>
    </location>
</feature>
<dbReference type="OrthoDB" id="512647at2"/>
<evidence type="ECO:0000313" key="2">
    <source>
        <dbReference type="EMBL" id="REF00254.1"/>
    </source>
</evidence>
<evidence type="ECO:0000313" key="3">
    <source>
        <dbReference type="Proteomes" id="UP000256661"/>
    </source>
</evidence>
<dbReference type="InterPro" id="IPR014969">
    <property type="entry name" value="DNA_S_DndE"/>
</dbReference>
<dbReference type="EMBL" id="QTTT01000001">
    <property type="protein sequence ID" value="REF00254.1"/>
    <property type="molecule type" value="Genomic_DNA"/>
</dbReference>
<feature type="compositionally biased region" description="Pro residues" evidence="1">
    <location>
        <begin position="1"/>
        <end position="12"/>
    </location>
</feature>
<feature type="compositionally biased region" description="Basic residues" evidence="1">
    <location>
        <begin position="113"/>
        <end position="127"/>
    </location>
</feature>
<dbReference type="Pfam" id="PF08870">
    <property type="entry name" value="DndE"/>
    <property type="match status" value="1"/>
</dbReference>
<organism evidence="2 3">
    <name type="scientific">Thermomonospora umbrina</name>
    <dbReference type="NCBI Taxonomy" id="111806"/>
    <lineage>
        <taxon>Bacteria</taxon>
        <taxon>Bacillati</taxon>
        <taxon>Actinomycetota</taxon>
        <taxon>Actinomycetes</taxon>
        <taxon>Streptosporangiales</taxon>
        <taxon>Thermomonosporaceae</taxon>
        <taxon>Thermomonospora</taxon>
    </lineage>
</organism>
<dbReference type="Gene3D" id="1.10.1220.160">
    <property type="entry name" value="DNA sulphur modification protein DndE"/>
    <property type="match status" value="1"/>
</dbReference>
<dbReference type="InterPro" id="IPR038472">
    <property type="entry name" value="DndE_sf"/>
</dbReference>
<name>A0A3D9T1P7_9ACTN</name>
<gene>
    <name evidence="2" type="ORF">DFJ69_5782</name>
</gene>
<dbReference type="Proteomes" id="UP000256661">
    <property type="component" value="Unassembled WGS sequence"/>
</dbReference>
<sequence length="346" mass="37692">MITPRSPIPDTVPLPDRIVLPGDTPPEPEPAPSVAATLGETPATIDTVRLSEAAKGQLVKLKRVTGIKNWNTLCRWALCVALTDPSRQPGPQRPAEPQPRVHRVPGARIQGRQLRRPVAHRNPRRRERGGLNTPRQARPAVTIPDRASLSLYPDSMGGWPPCVRCFRADTALDSTTDTCGRCHTAHAAGRPVNLPAGDELIGTWKRIARDHINGWINDELVASALATLAPHLSMPSAQEAFTEYEVALMWQQRVESPDFAPDPDERHDDRPTERAGVRVAEALKVLIGASVPVVDESEYRIAGPLASWSNEPDVAPVHPASMSEDTRAPTTRPAVFLPQCPDGAPF</sequence>
<proteinExistence type="predicted"/>
<accession>A0A3D9T1P7</accession>
<dbReference type="AlphaFoldDB" id="A0A3D9T1P7"/>
<protein>
    <submittedName>
        <fullName evidence="2">DNA sulfur modification protein DndE</fullName>
    </submittedName>
</protein>
<feature type="region of interest" description="Disordered" evidence="1">
    <location>
        <begin position="1"/>
        <end position="33"/>
    </location>
</feature>
<keyword evidence="3" id="KW-1185">Reference proteome</keyword>